<proteinExistence type="predicted"/>
<feature type="domain" description="HTH araC/xylS-type" evidence="4">
    <location>
        <begin position="216"/>
        <end position="317"/>
    </location>
</feature>
<dbReference type="Gene3D" id="1.10.10.60">
    <property type="entry name" value="Homeodomain-like"/>
    <property type="match status" value="1"/>
</dbReference>
<organism evidence="5 6">
    <name type="scientific">Panacagrimonas perspica</name>
    <dbReference type="NCBI Taxonomy" id="381431"/>
    <lineage>
        <taxon>Bacteria</taxon>
        <taxon>Pseudomonadati</taxon>
        <taxon>Pseudomonadota</taxon>
        <taxon>Gammaproteobacteria</taxon>
        <taxon>Nevskiales</taxon>
        <taxon>Nevskiaceae</taxon>
        <taxon>Panacagrimonas</taxon>
    </lineage>
</organism>
<keyword evidence="2" id="KW-0238">DNA-binding</keyword>
<evidence type="ECO:0000256" key="2">
    <source>
        <dbReference type="ARBA" id="ARBA00023125"/>
    </source>
</evidence>
<dbReference type="GO" id="GO:0003700">
    <property type="term" value="F:DNA-binding transcription factor activity"/>
    <property type="evidence" value="ECO:0007669"/>
    <property type="project" value="InterPro"/>
</dbReference>
<dbReference type="AlphaFoldDB" id="A0A4S3K390"/>
<reference evidence="5 6" key="1">
    <citation type="submission" date="2019-03" db="EMBL/GenBank/DDBJ databases">
        <title>Genomic Encyclopedia of Type Strains, Phase IV (KMG-IV): sequencing the most valuable type-strain genomes for metagenomic binning, comparative biology and taxonomic classification.</title>
        <authorList>
            <person name="Goeker M."/>
        </authorList>
    </citation>
    <scope>NUCLEOTIDE SEQUENCE [LARGE SCALE GENOMIC DNA]</scope>
    <source>
        <strain evidence="5 6">DSM 26377</strain>
    </source>
</reference>
<keyword evidence="6" id="KW-1185">Reference proteome</keyword>
<dbReference type="SUPFAM" id="SSF46689">
    <property type="entry name" value="Homeodomain-like"/>
    <property type="match status" value="1"/>
</dbReference>
<accession>A0A4S3K390</accession>
<dbReference type="Proteomes" id="UP000295341">
    <property type="component" value="Unassembled WGS sequence"/>
</dbReference>
<gene>
    <name evidence="5" type="ORF">DFR24_3125</name>
</gene>
<dbReference type="SMART" id="SM00342">
    <property type="entry name" value="HTH_ARAC"/>
    <property type="match status" value="1"/>
</dbReference>
<dbReference type="Pfam" id="PF12833">
    <property type="entry name" value="HTH_18"/>
    <property type="match status" value="1"/>
</dbReference>
<dbReference type="RefSeq" id="WP_162851239.1">
    <property type="nucleotide sequence ID" value="NZ_MWIN01000018.1"/>
</dbReference>
<keyword evidence="1" id="KW-0805">Transcription regulation</keyword>
<evidence type="ECO:0000313" key="5">
    <source>
        <dbReference type="EMBL" id="TDU28750.1"/>
    </source>
</evidence>
<name>A0A4S3K390_9GAMM</name>
<dbReference type="InterPro" id="IPR050204">
    <property type="entry name" value="AraC_XylS_family_regulators"/>
</dbReference>
<dbReference type="PANTHER" id="PTHR46796:SF6">
    <property type="entry name" value="ARAC SUBFAMILY"/>
    <property type="match status" value="1"/>
</dbReference>
<evidence type="ECO:0000256" key="3">
    <source>
        <dbReference type="ARBA" id="ARBA00023163"/>
    </source>
</evidence>
<protein>
    <submittedName>
        <fullName evidence="5">AraC family transcriptional regulator</fullName>
    </submittedName>
</protein>
<evidence type="ECO:0000256" key="1">
    <source>
        <dbReference type="ARBA" id="ARBA00023015"/>
    </source>
</evidence>
<dbReference type="InterPro" id="IPR035418">
    <property type="entry name" value="AraC-bd_2"/>
</dbReference>
<comment type="caution">
    <text evidence="5">The sequence shown here is derived from an EMBL/GenBank/DDBJ whole genome shotgun (WGS) entry which is preliminary data.</text>
</comment>
<dbReference type="InterPro" id="IPR009057">
    <property type="entry name" value="Homeodomain-like_sf"/>
</dbReference>
<sequence>MTRIFTTDSAPPNETTEYWVDALCDAYVKLSCEPLDVGSDKPFEGHIHQNQISAVDVSIVKGSAQNVQRTRPLIARSAEDVFIVSIQAQGRSLILQDNREAELQPGDFAMYDSTRPYSLLYPDGLHQITLKVPRQLLIAQLPNAESLTAMKVSGLKGAGHLMINMIRTLLADIDDLDPISYDAISASVVDILTAGLRSLGKDTPPPLSTLANYHVQRIQAYVREHLHEPSLSVQSTAQALQLSISSIYRILESQGVTLSDWIWTQRLDRCRRDLADPLLVNLTVTQIGFRWGFSDASHLSRMFKRVYGLGPRDFRVRTLGSAQA</sequence>
<dbReference type="PANTHER" id="PTHR46796">
    <property type="entry name" value="HTH-TYPE TRANSCRIPTIONAL ACTIVATOR RHAS-RELATED"/>
    <property type="match status" value="1"/>
</dbReference>
<dbReference type="PROSITE" id="PS01124">
    <property type="entry name" value="HTH_ARAC_FAMILY_2"/>
    <property type="match status" value="1"/>
</dbReference>
<dbReference type="InterPro" id="IPR018060">
    <property type="entry name" value="HTH_AraC"/>
</dbReference>
<keyword evidence="3" id="KW-0804">Transcription</keyword>
<dbReference type="Pfam" id="PF14525">
    <property type="entry name" value="AraC_binding_2"/>
    <property type="match status" value="1"/>
</dbReference>
<dbReference type="EMBL" id="SOBT01000009">
    <property type="protein sequence ID" value="TDU28750.1"/>
    <property type="molecule type" value="Genomic_DNA"/>
</dbReference>
<evidence type="ECO:0000313" key="6">
    <source>
        <dbReference type="Proteomes" id="UP000295341"/>
    </source>
</evidence>
<evidence type="ECO:0000259" key="4">
    <source>
        <dbReference type="PROSITE" id="PS01124"/>
    </source>
</evidence>
<dbReference type="GO" id="GO:0043565">
    <property type="term" value="F:sequence-specific DNA binding"/>
    <property type="evidence" value="ECO:0007669"/>
    <property type="project" value="InterPro"/>
</dbReference>